<evidence type="ECO:0008006" key="2">
    <source>
        <dbReference type="Google" id="ProtNLM"/>
    </source>
</evidence>
<reference evidence="1" key="2">
    <citation type="journal article" date="2024" name="Plant">
        <title>Genomic evolution and insights into agronomic trait innovations of Sesamum species.</title>
        <authorList>
            <person name="Miao H."/>
            <person name="Wang L."/>
            <person name="Qu L."/>
            <person name="Liu H."/>
            <person name="Sun Y."/>
            <person name="Le M."/>
            <person name="Wang Q."/>
            <person name="Wei S."/>
            <person name="Zheng Y."/>
            <person name="Lin W."/>
            <person name="Duan Y."/>
            <person name="Cao H."/>
            <person name="Xiong S."/>
            <person name="Wang X."/>
            <person name="Wei L."/>
            <person name="Li C."/>
            <person name="Ma Q."/>
            <person name="Ju M."/>
            <person name="Zhao R."/>
            <person name="Li G."/>
            <person name="Mu C."/>
            <person name="Tian Q."/>
            <person name="Mei H."/>
            <person name="Zhang T."/>
            <person name="Gao T."/>
            <person name="Zhang H."/>
        </authorList>
    </citation>
    <scope>NUCLEOTIDE SEQUENCE</scope>
    <source>
        <strain evidence="1">KEN1</strain>
    </source>
</reference>
<comment type="caution">
    <text evidence="1">The sequence shown here is derived from an EMBL/GenBank/DDBJ whole genome shotgun (WGS) entry which is preliminary data.</text>
</comment>
<dbReference type="EMBL" id="JACGWN010000004">
    <property type="protein sequence ID" value="KAL0451628.1"/>
    <property type="molecule type" value="Genomic_DNA"/>
</dbReference>
<accession>A0AAW2XCU3</accession>
<proteinExistence type="predicted"/>
<protein>
    <recommendedName>
        <fullName evidence="2">Myb/SANT-like domain-containing protein</fullName>
    </recommendedName>
</protein>
<sequence>MSNNRRPEAQSKYFYSAGWTKDQNNAFMNMLAWQGEMGHKQTNPNQPNQFSLEFASKAVDHWSEKTILMATYINKLQTLRLRYDTYKRILDDPSFLMEPTSQLCKYK</sequence>
<evidence type="ECO:0000313" key="1">
    <source>
        <dbReference type="EMBL" id="KAL0451628.1"/>
    </source>
</evidence>
<reference evidence="1" key="1">
    <citation type="submission" date="2020-06" db="EMBL/GenBank/DDBJ databases">
        <authorList>
            <person name="Li T."/>
            <person name="Hu X."/>
            <person name="Zhang T."/>
            <person name="Song X."/>
            <person name="Zhang H."/>
            <person name="Dai N."/>
            <person name="Sheng W."/>
            <person name="Hou X."/>
            <person name="Wei L."/>
        </authorList>
    </citation>
    <scope>NUCLEOTIDE SEQUENCE</scope>
    <source>
        <strain evidence="1">KEN1</strain>
        <tissue evidence="1">Leaf</tissue>
    </source>
</reference>
<gene>
    <name evidence="1" type="ORF">Slati_1140900</name>
</gene>
<name>A0AAW2XCU3_9LAMI</name>
<dbReference type="AlphaFoldDB" id="A0AAW2XCU3"/>
<organism evidence="1">
    <name type="scientific">Sesamum latifolium</name>
    <dbReference type="NCBI Taxonomy" id="2727402"/>
    <lineage>
        <taxon>Eukaryota</taxon>
        <taxon>Viridiplantae</taxon>
        <taxon>Streptophyta</taxon>
        <taxon>Embryophyta</taxon>
        <taxon>Tracheophyta</taxon>
        <taxon>Spermatophyta</taxon>
        <taxon>Magnoliopsida</taxon>
        <taxon>eudicotyledons</taxon>
        <taxon>Gunneridae</taxon>
        <taxon>Pentapetalae</taxon>
        <taxon>asterids</taxon>
        <taxon>lamiids</taxon>
        <taxon>Lamiales</taxon>
        <taxon>Pedaliaceae</taxon>
        <taxon>Sesamum</taxon>
    </lineage>
</organism>